<evidence type="ECO:0000313" key="2">
    <source>
        <dbReference type="Proteomes" id="UP001054821"/>
    </source>
</evidence>
<keyword evidence="2" id="KW-1185">Reference proteome</keyword>
<dbReference type="Gene3D" id="3.30.420.10">
    <property type="entry name" value="Ribonuclease H-like superfamily/Ribonuclease H"/>
    <property type="match status" value="1"/>
</dbReference>
<sequence>MSTCQQHKYETVTPAGLLQPLPIPDEVWIDISMDFIVGLPPCQGKSVIFVVVDHLSNYAILIQLLPLLSSLWTMCLSYMMSSDYHPQIDGQTEVVNRCWETYLRCFAAAQLKKWLLWLSWAEFSYNTAYHTSTKLTPFEVVYGRPPPMVTPYEPSITRFANVDRSLTA</sequence>
<evidence type="ECO:0000313" key="1">
    <source>
        <dbReference type="EMBL" id="KAI5328431.1"/>
    </source>
</evidence>
<comment type="caution">
    <text evidence="1">The sequence shown here is derived from an EMBL/GenBank/DDBJ whole genome shotgun (WGS) entry which is preliminary data.</text>
</comment>
<dbReference type="AlphaFoldDB" id="A0AAD4Z0M1"/>
<proteinExistence type="predicted"/>
<dbReference type="GO" id="GO:0003676">
    <property type="term" value="F:nucleic acid binding"/>
    <property type="evidence" value="ECO:0007669"/>
    <property type="project" value="InterPro"/>
</dbReference>
<dbReference type="InterPro" id="IPR036397">
    <property type="entry name" value="RNaseH_sf"/>
</dbReference>
<protein>
    <recommendedName>
        <fullName evidence="3">Integrase catalytic domain-containing protein</fullName>
    </recommendedName>
</protein>
<dbReference type="InterPro" id="IPR012337">
    <property type="entry name" value="RNaseH-like_sf"/>
</dbReference>
<gene>
    <name evidence="1" type="ORF">L3X38_027828</name>
</gene>
<organism evidence="1 2">
    <name type="scientific">Prunus dulcis</name>
    <name type="common">Almond</name>
    <name type="synonym">Amygdalus dulcis</name>
    <dbReference type="NCBI Taxonomy" id="3755"/>
    <lineage>
        <taxon>Eukaryota</taxon>
        <taxon>Viridiplantae</taxon>
        <taxon>Streptophyta</taxon>
        <taxon>Embryophyta</taxon>
        <taxon>Tracheophyta</taxon>
        <taxon>Spermatophyta</taxon>
        <taxon>Magnoliopsida</taxon>
        <taxon>eudicotyledons</taxon>
        <taxon>Gunneridae</taxon>
        <taxon>Pentapetalae</taxon>
        <taxon>rosids</taxon>
        <taxon>fabids</taxon>
        <taxon>Rosales</taxon>
        <taxon>Rosaceae</taxon>
        <taxon>Amygdaloideae</taxon>
        <taxon>Amygdaleae</taxon>
        <taxon>Prunus</taxon>
    </lineage>
</organism>
<accession>A0AAD4Z0M1</accession>
<dbReference type="Proteomes" id="UP001054821">
    <property type="component" value="Chromosome 5"/>
</dbReference>
<dbReference type="PANTHER" id="PTHR45835">
    <property type="entry name" value="YALI0A06105P"/>
    <property type="match status" value="1"/>
</dbReference>
<dbReference type="SUPFAM" id="SSF53098">
    <property type="entry name" value="Ribonuclease H-like"/>
    <property type="match status" value="1"/>
</dbReference>
<dbReference type="EMBL" id="JAJFAZ020000005">
    <property type="protein sequence ID" value="KAI5328431.1"/>
    <property type="molecule type" value="Genomic_DNA"/>
</dbReference>
<name>A0AAD4Z0M1_PRUDU</name>
<dbReference type="PANTHER" id="PTHR45835:SF99">
    <property type="entry name" value="CHROMO DOMAIN-CONTAINING PROTEIN-RELATED"/>
    <property type="match status" value="1"/>
</dbReference>
<reference evidence="1 2" key="1">
    <citation type="journal article" date="2022" name="G3 (Bethesda)">
        <title>Whole-genome sequence and methylome profiling of the almond [Prunus dulcis (Mill.) D.A. Webb] cultivar 'Nonpareil'.</title>
        <authorList>
            <person name="D'Amico-Willman K.M."/>
            <person name="Ouma W.Z."/>
            <person name="Meulia T."/>
            <person name="Sideli G.M."/>
            <person name="Gradziel T.M."/>
            <person name="Fresnedo-Ramirez J."/>
        </authorList>
    </citation>
    <scope>NUCLEOTIDE SEQUENCE [LARGE SCALE GENOMIC DNA]</scope>
    <source>
        <strain evidence="1">Clone GOH B32 T37-40</strain>
    </source>
</reference>
<evidence type="ECO:0008006" key="3">
    <source>
        <dbReference type="Google" id="ProtNLM"/>
    </source>
</evidence>